<keyword evidence="6" id="KW-0694">RNA-binding</keyword>
<dbReference type="EMBL" id="JABFUD020000014">
    <property type="protein sequence ID" value="KAI5069994.1"/>
    <property type="molecule type" value="Genomic_DNA"/>
</dbReference>
<gene>
    <name evidence="9" type="ORF">GOP47_0014337</name>
</gene>
<dbReference type="GO" id="GO:0003735">
    <property type="term" value="F:structural constituent of ribosome"/>
    <property type="evidence" value="ECO:0007669"/>
    <property type="project" value="InterPro"/>
</dbReference>
<dbReference type="Pfam" id="PF01907">
    <property type="entry name" value="Ribosomal_L37e"/>
    <property type="match status" value="1"/>
</dbReference>
<comment type="caution">
    <text evidence="9">The sequence shown here is derived from an EMBL/GenBank/DDBJ whole genome shotgun (WGS) entry which is preliminary data.</text>
</comment>
<dbReference type="PANTHER" id="PTHR10768:SF0">
    <property type="entry name" value="RIBOSOMAL PROTEIN L37"/>
    <property type="match status" value="1"/>
</dbReference>
<dbReference type="OrthoDB" id="528079at2759"/>
<dbReference type="InterPro" id="IPR001569">
    <property type="entry name" value="Ribosomal_eL37"/>
</dbReference>
<comment type="similarity">
    <text evidence="1">Belongs to the eukaryotic ribosomal protein eL37 family.</text>
</comment>
<evidence type="ECO:0000256" key="2">
    <source>
        <dbReference type="ARBA" id="ARBA00022723"/>
    </source>
</evidence>
<dbReference type="InterPro" id="IPR011332">
    <property type="entry name" value="Ribosomal_zn-bd"/>
</dbReference>
<dbReference type="GO" id="GO:0022625">
    <property type="term" value="C:cytosolic large ribosomal subunit"/>
    <property type="evidence" value="ECO:0007669"/>
    <property type="project" value="TreeGrafter"/>
</dbReference>
<evidence type="ECO:0000313" key="10">
    <source>
        <dbReference type="Proteomes" id="UP000886520"/>
    </source>
</evidence>
<keyword evidence="2" id="KW-0479">Metal-binding</keyword>
<dbReference type="SUPFAM" id="SSF57829">
    <property type="entry name" value="Zn-binding ribosomal proteins"/>
    <property type="match status" value="1"/>
</dbReference>
<keyword evidence="7" id="KW-0689">Ribosomal protein</keyword>
<dbReference type="InterPro" id="IPR011331">
    <property type="entry name" value="Ribosomal_eL37/eL43"/>
</dbReference>
<evidence type="ECO:0008006" key="11">
    <source>
        <dbReference type="Google" id="ProtNLM"/>
    </source>
</evidence>
<evidence type="ECO:0000256" key="7">
    <source>
        <dbReference type="ARBA" id="ARBA00022980"/>
    </source>
</evidence>
<evidence type="ECO:0000256" key="8">
    <source>
        <dbReference type="ARBA" id="ARBA00023274"/>
    </source>
</evidence>
<evidence type="ECO:0000256" key="3">
    <source>
        <dbReference type="ARBA" id="ARBA00022730"/>
    </source>
</evidence>
<dbReference type="PANTHER" id="PTHR10768">
    <property type="entry name" value="60S RIBOSOMAL PROTEIN L37"/>
    <property type="match status" value="1"/>
</dbReference>
<dbReference type="GO" id="GO:0008270">
    <property type="term" value="F:zinc ion binding"/>
    <property type="evidence" value="ECO:0007669"/>
    <property type="project" value="UniProtKB-KW"/>
</dbReference>
<keyword evidence="8" id="KW-0687">Ribonucleoprotein</keyword>
<organism evidence="9 10">
    <name type="scientific">Adiantum capillus-veneris</name>
    <name type="common">Maidenhair fern</name>
    <dbReference type="NCBI Taxonomy" id="13818"/>
    <lineage>
        <taxon>Eukaryota</taxon>
        <taxon>Viridiplantae</taxon>
        <taxon>Streptophyta</taxon>
        <taxon>Embryophyta</taxon>
        <taxon>Tracheophyta</taxon>
        <taxon>Polypodiopsida</taxon>
        <taxon>Polypodiidae</taxon>
        <taxon>Polypodiales</taxon>
        <taxon>Pteridineae</taxon>
        <taxon>Pteridaceae</taxon>
        <taxon>Vittarioideae</taxon>
        <taxon>Adiantum</taxon>
    </lineage>
</organism>
<keyword evidence="10" id="KW-1185">Reference proteome</keyword>
<accession>A0A9D4ULB1</accession>
<protein>
    <recommendedName>
        <fullName evidence="11">Ribosomal protein L37</fullName>
    </recommendedName>
</protein>
<evidence type="ECO:0000256" key="1">
    <source>
        <dbReference type="ARBA" id="ARBA00009805"/>
    </source>
</evidence>
<evidence type="ECO:0000256" key="6">
    <source>
        <dbReference type="ARBA" id="ARBA00022884"/>
    </source>
</evidence>
<dbReference type="GO" id="GO:0019843">
    <property type="term" value="F:rRNA binding"/>
    <property type="evidence" value="ECO:0007669"/>
    <property type="project" value="UniProtKB-KW"/>
</dbReference>
<evidence type="ECO:0000256" key="4">
    <source>
        <dbReference type="ARBA" id="ARBA00022771"/>
    </source>
</evidence>
<reference evidence="9" key="1">
    <citation type="submission" date="2021-01" db="EMBL/GenBank/DDBJ databases">
        <title>Adiantum capillus-veneris genome.</title>
        <authorList>
            <person name="Fang Y."/>
            <person name="Liao Q."/>
        </authorList>
    </citation>
    <scope>NUCLEOTIDE SEQUENCE</scope>
    <source>
        <strain evidence="9">H3</strain>
        <tissue evidence="9">Leaf</tissue>
    </source>
</reference>
<proteinExistence type="inferred from homology"/>
<name>A0A9D4ULB1_ADICA</name>
<dbReference type="GO" id="GO:0006412">
    <property type="term" value="P:translation"/>
    <property type="evidence" value="ECO:0007669"/>
    <property type="project" value="InterPro"/>
</dbReference>
<dbReference type="AlphaFoldDB" id="A0A9D4ULB1"/>
<keyword evidence="3" id="KW-0699">rRNA-binding</keyword>
<dbReference type="Gene3D" id="2.20.25.30">
    <property type="match status" value="1"/>
</dbReference>
<keyword evidence="5" id="KW-0862">Zinc</keyword>
<sequence length="71" mass="8310">MGTCTGSFGKSRNMSHTLCCRCGRTSFHIQKSWCAPRAYPAKHNCHYNWSVKAIRRKPRRIGRMHHLRHLS</sequence>
<evidence type="ECO:0000256" key="5">
    <source>
        <dbReference type="ARBA" id="ARBA00022833"/>
    </source>
</evidence>
<keyword evidence="4" id="KW-0863">Zinc-finger</keyword>
<evidence type="ECO:0000313" key="9">
    <source>
        <dbReference type="EMBL" id="KAI5069994.1"/>
    </source>
</evidence>
<dbReference type="Proteomes" id="UP000886520">
    <property type="component" value="Chromosome 14"/>
</dbReference>